<dbReference type="EnsemblPlants" id="KQK16888">
    <property type="protein sequence ID" value="KQK16888"/>
    <property type="gene ID" value="BRADI_1g31276v3"/>
</dbReference>
<dbReference type="AlphaFoldDB" id="A0A0Q3H1T0"/>
<dbReference type="InParanoid" id="A0A0Q3H1T0"/>
<protein>
    <recommendedName>
        <fullName evidence="1">F-box protein AT5G49610-like beta-propeller domain-containing protein</fullName>
    </recommendedName>
</protein>
<evidence type="ECO:0000313" key="3">
    <source>
        <dbReference type="EnsemblPlants" id="KQK16888"/>
    </source>
</evidence>
<dbReference type="InterPro" id="IPR056594">
    <property type="entry name" value="AT5G49610-like_b-prop"/>
</dbReference>
<reference evidence="3" key="3">
    <citation type="submission" date="2018-08" db="UniProtKB">
        <authorList>
            <consortium name="EnsemblPlants"/>
        </authorList>
    </citation>
    <scope>IDENTIFICATION</scope>
    <source>
        <strain evidence="3">cv. Bd21</strain>
    </source>
</reference>
<reference evidence="2" key="2">
    <citation type="submission" date="2017-06" db="EMBL/GenBank/DDBJ databases">
        <title>WGS assembly of Brachypodium distachyon.</title>
        <authorList>
            <consortium name="The International Brachypodium Initiative"/>
            <person name="Lucas S."/>
            <person name="Harmon-Smith M."/>
            <person name="Lail K."/>
            <person name="Tice H."/>
            <person name="Grimwood J."/>
            <person name="Bruce D."/>
            <person name="Barry K."/>
            <person name="Shu S."/>
            <person name="Lindquist E."/>
            <person name="Wang M."/>
            <person name="Pitluck S."/>
            <person name="Vogel J.P."/>
            <person name="Garvin D.F."/>
            <person name="Mockler T.C."/>
            <person name="Schmutz J."/>
            <person name="Rokhsar D."/>
            <person name="Bevan M.W."/>
        </authorList>
    </citation>
    <scope>NUCLEOTIDE SEQUENCE</scope>
    <source>
        <strain evidence="2">Bd21</strain>
    </source>
</reference>
<reference evidence="2 3" key="1">
    <citation type="journal article" date="2010" name="Nature">
        <title>Genome sequencing and analysis of the model grass Brachypodium distachyon.</title>
        <authorList>
            <consortium name="International Brachypodium Initiative"/>
        </authorList>
    </citation>
    <scope>NUCLEOTIDE SEQUENCE [LARGE SCALE GENOMIC DNA]</scope>
    <source>
        <strain evidence="2 3">Bd21</strain>
    </source>
</reference>
<dbReference type="EMBL" id="CM000880">
    <property type="protein sequence ID" value="KQK16888.1"/>
    <property type="molecule type" value="Genomic_DNA"/>
</dbReference>
<proteinExistence type="predicted"/>
<dbReference type="Gramene" id="KQK16888">
    <property type="protein sequence ID" value="KQK16888"/>
    <property type="gene ID" value="BRADI_1g31276v3"/>
</dbReference>
<dbReference type="Proteomes" id="UP000008810">
    <property type="component" value="Chromosome 1"/>
</dbReference>
<sequence>MFHDGSILYYDLHSRAEILPYGDSNGDGLSCLYLATGHKKQQTVFHVYALQDGVWAIRSSAVSEIPKLNLLSPDLLGDAKIYNVASVDGIYKLVVLDLVSSSLALVNLPEEVDLGFIWLHTMDDNGVPNWLLVDTICLHEICVKHMIPTCMLKDDSITIHPVGVNSEIIFLEMGKVLYLFDNKQKVAKKVYEVTTEDRHLFLVIPFMMVWPPKFPVMKEICDPKE</sequence>
<accession>A0A0Q3H1T0</accession>
<dbReference type="OrthoDB" id="610707at2759"/>
<evidence type="ECO:0000259" key="1">
    <source>
        <dbReference type="Pfam" id="PF23635"/>
    </source>
</evidence>
<dbReference type="PANTHER" id="PTHR33207">
    <property type="entry name" value="F-BOX DOMAIN CONTAINING PROTEIN-RELATED"/>
    <property type="match status" value="1"/>
</dbReference>
<organism evidence="2">
    <name type="scientific">Brachypodium distachyon</name>
    <name type="common">Purple false brome</name>
    <name type="synonym">Trachynia distachya</name>
    <dbReference type="NCBI Taxonomy" id="15368"/>
    <lineage>
        <taxon>Eukaryota</taxon>
        <taxon>Viridiplantae</taxon>
        <taxon>Streptophyta</taxon>
        <taxon>Embryophyta</taxon>
        <taxon>Tracheophyta</taxon>
        <taxon>Spermatophyta</taxon>
        <taxon>Magnoliopsida</taxon>
        <taxon>Liliopsida</taxon>
        <taxon>Poales</taxon>
        <taxon>Poaceae</taxon>
        <taxon>BOP clade</taxon>
        <taxon>Pooideae</taxon>
        <taxon>Stipodae</taxon>
        <taxon>Brachypodieae</taxon>
        <taxon>Brachypodium</taxon>
    </lineage>
</organism>
<evidence type="ECO:0000313" key="4">
    <source>
        <dbReference type="Proteomes" id="UP000008810"/>
    </source>
</evidence>
<feature type="domain" description="F-box protein AT5G49610-like beta-propeller" evidence="1">
    <location>
        <begin position="117"/>
        <end position="214"/>
    </location>
</feature>
<name>A0A0Q3H1T0_BRADI</name>
<evidence type="ECO:0000313" key="2">
    <source>
        <dbReference type="EMBL" id="KQK16888.1"/>
    </source>
</evidence>
<dbReference type="Pfam" id="PF23635">
    <property type="entry name" value="Beta-prop_AT5G49610-like"/>
    <property type="match status" value="2"/>
</dbReference>
<gene>
    <name evidence="2" type="ORF">BRADI_1g31276v3</name>
</gene>
<feature type="domain" description="F-box protein AT5G49610-like beta-propeller" evidence="1">
    <location>
        <begin position="23"/>
        <end position="114"/>
    </location>
</feature>
<keyword evidence="4" id="KW-1185">Reference proteome</keyword>